<proteinExistence type="predicted"/>
<gene>
    <name evidence="1" type="ORF">KV110_13740</name>
</gene>
<sequence>MDNDPDQAQTFDLDKLAHLIAAALQQSRPPDRPESSTVDAENDLTLSIFSELQYALQSRNLSSTGPLTQRLPAQVNPYGELEFGKPLPGYAAKAVVVHRGSRPPEAHQVCGGTQPTLDLRHPGEVVAVQLQDSEHRLRLVTFVTHAPRDQRGYGPAAAAQADPAPAT</sequence>
<protein>
    <submittedName>
        <fullName evidence="1">Uncharacterized protein</fullName>
    </submittedName>
</protein>
<dbReference type="RefSeq" id="WP_218476433.1">
    <property type="nucleotide sequence ID" value="NZ_BAABJN010000018.1"/>
</dbReference>
<keyword evidence="2" id="KW-1185">Reference proteome</keyword>
<evidence type="ECO:0000313" key="1">
    <source>
        <dbReference type="EMBL" id="QXN94023.1"/>
    </source>
</evidence>
<accession>A0ABX8RWJ3</accession>
<dbReference type="EMBL" id="CP078145">
    <property type="protein sequence ID" value="QXN94023.1"/>
    <property type="molecule type" value="Genomic_DNA"/>
</dbReference>
<dbReference type="Proteomes" id="UP000694257">
    <property type="component" value="Chromosome"/>
</dbReference>
<organism evidence="1 2">
    <name type="scientific">Nocardia iowensis</name>
    <dbReference type="NCBI Taxonomy" id="204891"/>
    <lineage>
        <taxon>Bacteria</taxon>
        <taxon>Bacillati</taxon>
        <taxon>Actinomycetota</taxon>
        <taxon>Actinomycetes</taxon>
        <taxon>Mycobacteriales</taxon>
        <taxon>Nocardiaceae</taxon>
        <taxon>Nocardia</taxon>
    </lineage>
</organism>
<evidence type="ECO:0000313" key="2">
    <source>
        <dbReference type="Proteomes" id="UP000694257"/>
    </source>
</evidence>
<reference evidence="1 2" key="1">
    <citation type="submission" date="2021-07" db="EMBL/GenBank/DDBJ databases">
        <title>Whole Genome Sequence of Nocardia Iowensis.</title>
        <authorList>
            <person name="Lamm A."/>
            <person name="Collins-Fairclough A.M."/>
            <person name="Bunk B."/>
            <person name="Sproer C."/>
        </authorList>
    </citation>
    <scope>NUCLEOTIDE SEQUENCE [LARGE SCALE GENOMIC DNA]</scope>
    <source>
        <strain evidence="1 2">NRRL 5646</strain>
    </source>
</reference>
<name>A0ABX8RWJ3_NOCIO</name>